<organism evidence="2 3">
    <name type="scientific">Heyndrickxia coagulans</name>
    <name type="common">Weizmannia coagulans</name>
    <dbReference type="NCBI Taxonomy" id="1398"/>
    <lineage>
        <taxon>Bacteria</taxon>
        <taxon>Bacillati</taxon>
        <taxon>Bacillota</taxon>
        <taxon>Bacilli</taxon>
        <taxon>Bacillales</taxon>
        <taxon>Bacillaceae</taxon>
        <taxon>Heyndrickxia</taxon>
    </lineage>
</organism>
<proteinExistence type="predicted"/>
<dbReference type="Proteomes" id="UP000070376">
    <property type="component" value="Unassembled WGS sequence"/>
</dbReference>
<sequence length="43" mass="4937">MGYKNGILLEVGPIFPVLADLRTGRKKRGRPPLQQQPSFYHTR</sequence>
<dbReference type="AlphaFoldDB" id="A0A133KJR2"/>
<evidence type="ECO:0000313" key="3">
    <source>
        <dbReference type="Proteomes" id="UP000070376"/>
    </source>
</evidence>
<feature type="compositionally biased region" description="Polar residues" evidence="1">
    <location>
        <begin position="33"/>
        <end position="43"/>
    </location>
</feature>
<reference evidence="3" key="1">
    <citation type="submission" date="2016-01" db="EMBL/GenBank/DDBJ databases">
        <authorList>
            <person name="Mitreva M."/>
            <person name="Pepin K.H."/>
            <person name="Mihindukulasuriya K.A."/>
            <person name="Fulton R."/>
            <person name="Fronick C."/>
            <person name="O'Laughlin M."/>
            <person name="Miner T."/>
            <person name="Herter B."/>
            <person name="Rosa B.A."/>
            <person name="Cordes M."/>
            <person name="Tomlinson C."/>
            <person name="Wollam A."/>
            <person name="Palsikar V.B."/>
            <person name="Mardis E.R."/>
            <person name="Wilson R.K."/>
        </authorList>
    </citation>
    <scope>NUCLEOTIDE SEQUENCE [LARGE SCALE GENOMIC DNA]</scope>
    <source>
        <strain evidence="3">GED7749B</strain>
    </source>
</reference>
<evidence type="ECO:0000313" key="2">
    <source>
        <dbReference type="EMBL" id="KWZ79746.1"/>
    </source>
</evidence>
<protein>
    <submittedName>
        <fullName evidence="2">Uncharacterized protein</fullName>
    </submittedName>
</protein>
<comment type="caution">
    <text evidence="2">The sequence shown here is derived from an EMBL/GenBank/DDBJ whole genome shotgun (WGS) entry which is preliminary data.</text>
</comment>
<dbReference type="EMBL" id="LRPN01000109">
    <property type="protein sequence ID" value="KWZ79746.1"/>
    <property type="molecule type" value="Genomic_DNA"/>
</dbReference>
<evidence type="ECO:0000256" key="1">
    <source>
        <dbReference type="SAM" id="MobiDB-lite"/>
    </source>
</evidence>
<accession>A0A133KJR2</accession>
<name>A0A133KJR2_HEYCO</name>
<dbReference type="PATRIC" id="fig|1398.22.peg.2524"/>
<gene>
    <name evidence="2" type="ORF">HMPREF3213_02522</name>
</gene>
<feature type="region of interest" description="Disordered" evidence="1">
    <location>
        <begin position="22"/>
        <end position="43"/>
    </location>
</feature>